<name>A0ABV8QBQ8_9MICO</name>
<evidence type="ECO:0000259" key="7">
    <source>
        <dbReference type="PROSITE" id="PS50893"/>
    </source>
</evidence>
<gene>
    <name evidence="8" type="ORF">ACFOYW_17230</name>
</gene>
<dbReference type="CDD" id="cd03230">
    <property type="entry name" value="ABC_DR_subfamily_A"/>
    <property type="match status" value="1"/>
</dbReference>
<feature type="region of interest" description="Disordered" evidence="6">
    <location>
        <begin position="1"/>
        <end position="40"/>
    </location>
</feature>
<comment type="caution">
    <text evidence="8">The sequence shown here is derived from an EMBL/GenBank/DDBJ whole genome shotgun (WGS) entry which is preliminary data.</text>
</comment>
<dbReference type="PROSITE" id="PS50893">
    <property type="entry name" value="ABC_TRANSPORTER_2"/>
    <property type="match status" value="1"/>
</dbReference>
<keyword evidence="5" id="KW-0046">Antibiotic resistance</keyword>
<protein>
    <submittedName>
        <fullName evidence="8">ABC transporter ATP-binding protein</fullName>
    </submittedName>
</protein>
<dbReference type="EMBL" id="JBHSCN010000020">
    <property type="protein sequence ID" value="MFC4245113.1"/>
    <property type="molecule type" value="Genomic_DNA"/>
</dbReference>
<evidence type="ECO:0000256" key="2">
    <source>
        <dbReference type="ARBA" id="ARBA00022448"/>
    </source>
</evidence>
<dbReference type="PANTHER" id="PTHR42711:SF19">
    <property type="entry name" value="DOXORUBICIN RESISTANCE ATP-BINDING PROTEIN DRRA"/>
    <property type="match status" value="1"/>
</dbReference>
<dbReference type="Proteomes" id="UP001595900">
    <property type="component" value="Unassembled WGS sequence"/>
</dbReference>
<dbReference type="SMART" id="SM00382">
    <property type="entry name" value="AAA"/>
    <property type="match status" value="1"/>
</dbReference>
<feature type="domain" description="ABC transporter" evidence="7">
    <location>
        <begin position="41"/>
        <end position="271"/>
    </location>
</feature>
<organism evidence="8 9">
    <name type="scientific">Gryllotalpicola reticulitermitis</name>
    <dbReference type="NCBI Taxonomy" id="1184153"/>
    <lineage>
        <taxon>Bacteria</taxon>
        <taxon>Bacillati</taxon>
        <taxon>Actinomycetota</taxon>
        <taxon>Actinomycetes</taxon>
        <taxon>Micrococcales</taxon>
        <taxon>Microbacteriaceae</taxon>
        <taxon>Gryllotalpicola</taxon>
    </lineage>
</organism>
<evidence type="ECO:0000313" key="9">
    <source>
        <dbReference type="Proteomes" id="UP001595900"/>
    </source>
</evidence>
<dbReference type="Gene3D" id="3.40.50.300">
    <property type="entry name" value="P-loop containing nucleotide triphosphate hydrolases"/>
    <property type="match status" value="1"/>
</dbReference>
<dbReference type="GO" id="GO:0005524">
    <property type="term" value="F:ATP binding"/>
    <property type="evidence" value="ECO:0007669"/>
    <property type="project" value="UniProtKB-KW"/>
</dbReference>
<reference evidence="9" key="1">
    <citation type="journal article" date="2019" name="Int. J. Syst. Evol. Microbiol.">
        <title>The Global Catalogue of Microorganisms (GCM) 10K type strain sequencing project: providing services to taxonomists for standard genome sequencing and annotation.</title>
        <authorList>
            <consortium name="The Broad Institute Genomics Platform"/>
            <consortium name="The Broad Institute Genome Sequencing Center for Infectious Disease"/>
            <person name="Wu L."/>
            <person name="Ma J."/>
        </authorList>
    </citation>
    <scope>NUCLEOTIDE SEQUENCE [LARGE SCALE GENOMIC DNA]</scope>
    <source>
        <strain evidence="9">CGMCC 1.10363</strain>
    </source>
</reference>
<dbReference type="RefSeq" id="WP_390231875.1">
    <property type="nucleotide sequence ID" value="NZ_JBHSCN010000020.1"/>
</dbReference>
<feature type="compositionally biased region" description="Low complexity" evidence="6">
    <location>
        <begin position="1"/>
        <end position="14"/>
    </location>
</feature>
<dbReference type="PANTHER" id="PTHR42711">
    <property type="entry name" value="ABC TRANSPORTER ATP-BINDING PROTEIN"/>
    <property type="match status" value="1"/>
</dbReference>
<sequence length="289" mass="30448">MPAGSTTAKAPAKTPAKRAPRAKAAPKAQPAPPPEPKPTALGIRQIYKRFGSTVALDGVALEVPEGSFFGIVGPNGAGKTTMLSIVSGLLRPDSGQVVVHDVDVWKDPNHAKRLIGVLPDRLRLFDRLTGAQLLFYSGTLRGLDAKTVKTRVDDLVTAFGLDGAVGRLVADYSAGMTKKVALAAAMIHSPRVLVLDEPFESVDPVSAANIIEILQKYVAAGGTVVLSSHSMDLIQRVCDRVAIIVAGVVLDSGTADEVRGGKSLEDRFVELAGGRKAAEGLEWLHSFSE</sequence>
<dbReference type="SUPFAM" id="SSF52540">
    <property type="entry name" value="P-loop containing nucleoside triphosphate hydrolases"/>
    <property type="match status" value="1"/>
</dbReference>
<evidence type="ECO:0000256" key="4">
    <source>
        <dbReference type="ARBA" id="ARBA00022840"/>
    </source>
</evidence>
<dbReference type="InterPro" id="IPR003593">
    <property type="entry name" value="AAA+_ATPase"/>
</dbReference>
<evidence type="ECO:0000256" key="1">
    <source>
        <dbReference type="ARBA" id="ARBA00004202"/>
    </source>
</evidence>
<accession>A0ABV8QBQ8</accession>
<keyword evidence="4 8" id="KW-0067">ATP-binding</keyword>
<dbReference type="Pfam" id="PF00005">
    <property type="entry name" value="ABC_tran"/>
    <property type="match status" value="1"/>
</dbReference>
<evidence type="ECO:0000256" key="3">
    <source>
        <dbReference type="ARBA" id="ARBA00022741"/>
    </source>
</evidence>
<keyword evidence="9" id="KW-1185">Reference proteome</keyword>
<evidence type="ECO:0000256" key="6">
    <source>
        <dbReference type="SAM" id="MobiDB-lite"/>
    </source>
</evidence>
<dbReference type="InterPro" id="IPR027417">
    <property type="entry name" value="P-loop_NTPase"/>
</dbReference>
<dbReference type="InterPro" id="IPR003439">
    <property type="entry name" value="ABC_transporter-like_ATP-bd"/>
</dbReference>
<keyword evidence="3" id="KW-0547">Nucleotide-binding</keyword>
<evidence type="ECO:0000313" key="8">
    <source>
        <dbReference type="EMBL" id="MFC4245113.1"/>
    </source>
</evidence>
<evidence type="ECO:0000256" key="5">
    <source>
        <dbReference type="ARBA" id="ARBA00023251"/>
    </source>
</evidence>
<comment type="subcellular location">
    <subcellularLocation>
        <location evidence="1">Cell membrane</location>
        <topology evidence="1">Peripheral membrane protein</topology>
    </subcellularLocation>
</comment>
<keyword evidence="2" id="KW-0813">Transport</keyword>
<proteinExistence type="predicted"/>
<dbReference type="InterPro" id="IPR050763">
    <property type="entry name" value="ABC_transporter_ATP-binding"/>
</dbReference>